<dbReference type="Proteomes" id="UP000743899">
    <property type="component" value="Unassembled WGS sequence"/>
</dbReference>
<feature type="domain" description="Rieske" evidence="7">
    <location>
        <begin position="94"/>
        <end position="167"/>
    </location>
</feature>
<dbReference type="Gene3D" id="2.102.10.10">
    <property type="entry name" value="Rieske [2Fe-2S] iron-sulphur domain"/>
    <property type="match status" value="1"/>
</dbReference>
<dbReference type="InterPro" id="IPR006311">
    <property type="entry name" value="TAT_signal"/>
</dbReference>
<dbReference type="InterPro" id="IPR014349">
    <property type="entry name" value="Rieske_Fe-S_prot"/>
</dbReference>
<dbReference type="EMBL" id="JAACYS010000003">
    <property type="protein sequence ID" value="NCU16389.1"/>
    <property type="molecule type" value="Genomic_DNA"/>
</dbReference>
<keyword evidence="6" id="KW-0472">Membrane</keyword>
<dbReference type="PANTHER" id="PTHR10134">
    <property type="entry name" value="CYTOCHROME B-C1 COMPLEX SUBUNIT RIESKE, MITOCHONDRIAL"/>
    <property type="match status" value="1"/>
</dbReference>
<keyword evidence="4" id="KW-0411">Iron-sulfur</keyword>
<dbReference type="InterPro" id="IPR036922">
    <property type="entry name" value="Rieske_2Fe-2S_sf"/>
</dbReference>
<evidence type="ECO:0000313" key="9">
    <source>
        <dbReference type="Proteomes" id="UP000743899"/>
    </source>
</evidence>
<dbReference type="CDD" id="cd03467">
    <property type="entry name" value="Rieske"/>
    <property type="match status" value="1"/>
</dbReference>
<keyword evidence="3" id="KW-0408">Iron</keyword>
<evidence type="ECO:0000256" key="4">
    <source>
        <dbReference type="ARBA" id="ARBA00023014"/>
    </source>
</evidence>
<name>A0ABX0A1D5_9BACI</name>
<dbReference type="InterPro" id="IPR017941">
    <property type="entry name" value="Rieske_2Fe-2S"/>
</dbReference>
<organism evidence="8 9">
    <name type="scientific">Pallidibacillus pasinlerensis</name>
    <dbReference type="NCBI Taxonomy" id="2703818"/>
    <lineage>
        <taxon>Bacteria</taxon>
        <taxon>Bacillati</taxon>
        <taxon>Bacillota</taxon>
        <taxon>Bacilli</taxon>
        <taxon>Bacillales</taxon>
        <taxon>Bacillaceae</taxon>
        <taxon>Pallidibacillus</taxon>
    </lineage>
</organism>
<evidence type="ECO:0000256" key="5">
    <source>
        <dbReference type="ARBA" id="ARBA00023157"/>
    </source>
</evidence>
<dbReference type="RefSeq" id="WP_161919225.1">
    <property type="nucleotide sequence ID" value="NZ_JAACYS010000003.1"/>
</dbReference>
<keyword evidence="6" id="KW-0812">Transmembrane</keyword>
<dbReference type="SUPFAM" id="SSF50022">
    <property type="entry name" value="ISP domain"/>
    <property type="match status" value="1"/>
</dbReference>
<accession>A0ABX0A1D5</accession>
<keyword evidence="5" id="KW-1015">Disulfide bond</keyword>
<evidence type="ECO:0000256" key="6">
    <source>
        <dbReference type="SAM" id="Phobius"/>
    </source>
</evidence>
<sequence length="177" mass="19809">MSKEKQSGKEKQDISRRQFLSYSIMGVGGFMAAATVMPMLRMAIDPVLKAEASGDFIATNVKVDEITTEPQRVDFNFEQKDGWYESTVTQTAWVYKDENGEIVALSPICKHLGCTVSWNSSDNYPDKFYCPCHKGVYDKDGTNVPGTPPRGPLDRYQYQINDGVLYLSRRASEVGGE</sequence>
<feature type="transmembrane region" description="Helical" evidence="6">
    <location>
        <begin position="20"/>
        <end position="40"/>
    </location>
</feature>
<evidence type="ECO:0000313" key="8">
    <source>
        <dbReference type="EMBL" id="NCU16389.1"/>
    </source>
</evidence>
<dbReference type="Pfam" id="PF00355">
    <property type="entry name" value="Rieske"/>
    <property type="match status" value="1"/>
</dbReference>
<proteinExistence type="predicted"/>
<gene>
    <name evidence="8" type="ORF">GW534_01175</name>
</gene>
<evidence type="ECO:0000256" key="2">
    <source>
        <dbReference type="ARBA" id="ARBA00022723"/>
    </source>
</evidence>
<comment type="caution">
    <text evidence="8">The sequence shown here is derived from an EMBL/GenBank/DDBJ whole genome shotgun (WGS) entry which is preliminary data.</text>
</comment>
<protein>
    <submittedName>
        <fullName evidence="8">Ubiquinol-cytochrome c reductase iron-sulfur subunit</fullName>
    </submittedName>
</protein>
<evidence type="ECO:0000256" key="3">
    <source>
        <dbReference type="ARBA" id="ARBA00023004"/>
    </source>
</evidence>
<keyword evidence="6" id="KW-1133">Transmembrane helix</keyword>
<evidence type="ECO:0000256" key="1">
    <source>
        <dbReference type="ARBA" id="ARBA00022714"/>
    </source>
</evidence>
<keyword evidence="9" id="KW-1185">Reference proteome</keyword>
<dbReference type="PROSITE" id="PS51318">
    <property type="entry name" value="TAT"/>
    <property type="match status" value="1"/>
</dbReference>
<keyword evidence="2" id="KW-0479">Metal-binding</keyword>
<dbReference type="PROSITE" id="PS51296">
    <property type="entry name" value="RIESKE"/>
    <property type="match status" value="1"/>
</dbReference>
<keyword evidence="1" id="KW-0001">2Fe-2S</keyword>
<evidence type="ECO:0000259" key="7">
    <source>
        <dbReference type="PROSITE" id="PS51296"/>
    </source>
</evidence>
<reference evidence="8 9" key="1">
    <citation type="submission" date="2020-01" db="EMBL/GenBank/DDBJ databases">
        <title>A novel Bacillus sp. from Pasinler.</title>
        <authorList>
            <person name="Adiguzel A."/>
            <person name="Ay H."/>
            <person name="Baltaci M.O."/>
        </authorList>
    </citation>
    <scope>NUCLEOTIDE SEQUENCE [LARGE SCALE GENOMIC DNA]</scope>
    <source>
        <strain evidence="8 9">P1</strain>
    </source>
</reference>